<dbReference type="InterPro" id="IPR029021">
    <property type="entry name" value="Prot-tyrosine_phosphatase-like"/>
</dbReference>
<gene>
    <name evidence="1" type="ordered locus">Daro_0976</name>
</gene>
<dbReference type="eggNOG" id="COG2453">
    <property type="taxonomic scope" value="Bacteria"/>
</dbReference>
<name>Q47HE9_DECAR</name>
<dbReference type="EMBL" id="CP000089">
    <property type="protein sequence ID" value="AAZ45732.1"/>
    <property type="molecule type" value="Genomic_DNA"/>
</dbReference>
<sequence length="159" mass="17907">MTISQVQYTSRKLAEQLRGTPYMAVISITDPTTPEARLDPLFRHVLRLSFFDAVPADEFMPACPGLFDYHMAAQISAFIEELHAAPFEISLMVHCEYGVSRSAAVALFAEALTGAPLEAREFTYEANQWVLDQLLQRHPGLDVDMPAPLISRERRAVRR</sequence>
<evidence type="ECO:0008006" key="2">
    <source>
        <dbReference type="Google" id="ProtNLM"/>
    </source>
</evidence>
<dbReference type="SUPFAM" id="SSF52799">
    <property type="entry name" value="(Phosphotyrosine protein) phosphatases II"/>
    <property type="match status" value="1"/>
</dbReference>
<dbReference type="PROSITE" id="PS00383">
    <property type="entry name" value="TYR_PHOSPHATASE_1"/>
    <property type="match status" value="1"/>
</dbReference>
<organism evidence="1">
    <name type="scientific">Dechloromonas aromatica (strain RCB)</name>
    <dbReference type="NCBI Taxonomy" id="159087"/>
    <lineage>
        <taxon>Bacteria</taxon>
        <taxon>Pseudomonadati</taxon>
        <taxon>Pseudomonadota</taxon>
        <taxon>Betaproteobacteria</taxon>
        <taxon>Rhodocyclales</taxon>
        <taxon>Azonexaceae</taxon>
        <taxon>Dechloromonas</taxon>
    </lineage>
</organism>
<dbReference type="STRING" id="159087.Daro_0976"/>
<dbReference type="AlphaFoldDB" id="Q47HE9"/>
<dbReference type="KEGG" id="dar:Daro_0976"/>
<protein>
    <recommendedName>
        <fullName evidence="2">Tyrosine specific protein phosphatases domain-containing protein</fullName>
    </recommendedName>
</protein>
<reference evidence="1" key="1">
    <citation type="submission" date="2005-08" db="EMBL/GenBank/DDBJ databases">
        <title>Complete sequence of Dechloromonas aromatica RCB.</title>
        <authorList>
            <person name="Salinero K.K."/>
            <person name="Copeland A."/>
            <person name="Lucas S."/>
            <person name="Lapidus A."/>
            <person name="Barry K."/>
            <person name="Detter J.C."/>
            <person name="Glavina T."/>
            <person name="Hammon N."/>
            <person name="Israni S."/>
            <person name="Pitluck S."/>
            <person name="Di Bartolo G."/>
            <person name="Trong S."/>
            <person name="Schmutz J."/>
            <person name="Larimer F."/>
            <person name="Land M."/>
            <person name="Ivanova N."/>
            <person name="Richardson P."/>
        </authorList>
    </citation>
    <scope>NUCLEOTIDE SEQUENCE</scope>
    <source>
        <strain evidence="1">RCB</strain>
    </source>
</reference>
<dbReference type="OrthoDB" id="8722946at2"/>
<evidence type="ECO:0000313" key="1">
    <source>
        <dbReference type="EMBL" id="AAZ45732.1"/>
    </source>
</evidence>
<dbReference type="InterPro" id="IPR016130">
    <property type="entry name" value="Tyr_Pase_AS"/>
</dbReference>
<dbReference type="HOGENOM" id="CLU_1657941_0_0_4"/>
<accession>Q47HE9</accession>
<proteinExistence type="predicted"/>